<evidence type="ECO:0000256" key="4">
    <source>
        <dbReference type="SAM" id="Phobius"/>
    </source>
</evidence>
<feature type="transmembrane region" description="Helical" evidence="4">
    <location>
        <begin position="120"/>
        <end position="143"/>
    </location>
</feature>
<dbReference type="PANTHER" id="PTHR43280:SF29">
    <property type="entry name" value="ARAC-FAMILY TRANSCRIPTIONAL REGULATOR"/>
    <property type="match status" value="1"/>
</dbReference>
<evidence type="ECO:0000313" key="7">
    <source>
        <dbReference type="Proteomes" id="UP000515838"/>
    </source>
</evidence>
<dbReference type="Proteomes" id="UP000515838">
    <property type="component" value="Chromosome"/>
</dbReference>
<evidence type="ECO:0000256" key="3">
    <source>
        <dbReference type="ARBA" id="ARBA00023163"/>
    </source>
</evidence>
<dbReference type="InterPro" id="IPR018060">
    <property type="entry name" value="HTH_AraC"/>
</dbReference>
<dbReference type="GeneID" id="81471877"/>
<keyword evidence="2" id="KW-0238">DNA-binding</keyword>
<dbReference type="GO" id="GO:0003700">
    <property type="term" value="F:DNA-binding transcription factor activity"/>
    <property type="evidence" value="ECO:0007669"/>
    <property type="project" value="InterPro"/>
</dbReference>
<dbReference type="Gene3D" id="1.10.10.60">
    <property type="entry name" value="Homeodomain-like"/>
    <property type="match status" value="1"/>
</dbReference>
<dbReference type="InterPro" id="IPR009057">
    <property type="entry name" value="Homeodomain-like_sf"/>
</dbReference>
<feature type="domain" description="HTH araC/xylS-type" evidence="5">
    <location>
        <begin position="241"/>
        <end position="349"/>
    </location>
</feature>
<keyword evidence="3" id="KW-0804">Transcription</keyword>
<dbReference type="PROSITE" id="PS01124">
    <property type="entry name" value="HTH_ARAC_FAMILY_2"/>
    <property type="match status" value="1"/>
</dbReference>
<dbReference type="SMART" id="SM00342">
    <property type="entry name" value="HTH_ARAC"/>
    <property type="match status" value="1"/>
</dbReference>
<protein>
    <submittedName>
        <fullName evidence="6">Helix-turn-helix transcriptional regulator</fullName>
    </submittedName>
</protein>
<feature type="transmembrane region" description="Helical" evidence="4">
    <location>
        <begin position="164"/>
        <end position="185"/>
    </location>
</feature>
<accession>A0A7G9T9R2</accession>
<feature type="transmembrane region" description="Helical" evidence="4">
    <location>
        <begin position="91"/>
        <end position="108"/>
    </location>
</feature>
<dbReference type="GO" id="GO:0043565">
    <property type="term" value="F:sequence-specific DNA binding"/>
    <property type="evidence" value="ECO:0007669"/>
    <property type="project" value="InterPro"/>
</dbReference>
<dbReference type="AlphaFoldDB" id="A0A7G9T9R2"/>
<reference evidence="6 7" key="1">
    <citation type="submission" date="2020-08" db="EMBL/GenBank/DDBJ databases">
        <title>Streptomycin Non-resistant strain, P. mexicana.</title>
        <authorList>
            <person name="Ganesh-Kumar S."/>
            <person name="Zhe T."/>
            <person name="Yu Z."/>
            <person name="Min Y."/>
        </authorList>
    </citation>
    <scope>NUCLEOTIDE SEQUENCE [LARGE SCALE GENOMIC DNA]</scope>
    <source>
        <strain evidence="6 7">GTZY2</strain>
    </source>
</reference>
<evidence type="ECO:0000256" key="2">
    <source>
        <dbReference type="ARBA" id="ARBA00023125"/>
    </source>
</evidence>
<keyword evidence="4" id="KW-1133">Transmembrane helix</keyword>
<feature type="transmembrane region" description="Helical" evidence="4">
    <location>
        <begin position="191"/>
        <end position="211"/>
    </location>
</feature>
<dbReference type="Pfam" id="PF12833">
    <property type="entry name" value="HTH_18"/>
    <property type="match status" value="1"/>
</dbReference>
<organism evidence="6 7">
    <name type="scientific">Pseudoxanthomonas mexicana</name>
    <dbReference type="NCBI Taxonomy" id="128785"/>
    <lineage>
        <taxon>Bacteria</taxon>
        <taxon>Pseudomonadati</taxon>
        <taxon>Pseudomonadota</taxon>
        <taxon>Gammaproteobacteria</taxon>
        <taxon>Lysobacterales</taxon>
        <taxon>Lysobacteraceae</taxon>
        <taxon>Pseudoxanthomonas</taxon>
    </lineage>
</organism>
<proteinExistence type="predicted"/>
<keyword evidence="1" id="KW-0805">Transcription regulation</keyword>
<name>A0A7G9T9R2_PSEMX</name>
<feature type="transmembrane region" description="Helical" evidence="4">
    <location>
        <begin position="34"/>
        <end position="54"/>
    </location>
</feature>
<dbReference type="EMBL" id="CP060731">
    <property type="protein sequence ID" value="QNN76837.1"/>
    <property type="molecule type" value="Genomic_DNA"/>
</dbReference>
<sequence>MAMHEVAIAMTAVAVAMSLLSLFILLLRRAKRDAEVLFAVVSGSLALSLMSPWIGDAPAWIRWSVAIGGSATCNGFWLVSRALFRGEQGVHLRHLLLAVGVALLIAIHRGTAMQANASPSMLVVAIDAMLTLTSTSLLALSFLEPLRGWSMKWTPSERRLRLSFMVVYGSSVLSTTLLGELAHAFPTLAPWRAGIVALCASAMITFTHLAFRYRRQVPAPSNHRDRPAPTKQAPAPCEDDARLATLLKQQLEVLQVYREPHLKVAELAARLGTAEYRLSKLITRQLGERNFNQLLNRYRVAHACKLLAMPTAVDNILHVSGESGFASLGPFNRAFKALMGITPTEYRTACLKGEPPQIPNGELHGAALGEYPFSLDGGTLP</sequence>
<dbReference type="PANTHER" id="PTHR43280">
    <property type="entry name" value="ARAC-FAMILY TRANSCRIPTIONAL REGULATOR"/>
    <property type="match status" value="1"/>
</dbReference>
<keyword evidence="4" id="KW-0812">Transmembrane</keyword>
<evidence type="ECO:0000256" key="1">
    <source>
        <dbReference type="ARBA" id="ARBA00023015"/>
    </source>
</evidence>
<dbReference type="RefSeq" id="WP_187572567.1">
    <property type="nucleotide sequence ID" value="NZ_CP060731.1"/>
</dbReference>
<gene>
    <name evidence="6" type="ORF">IAE60_12905</name>
</gene>
<keyword evidence="4" id="KW-0472">Membrane</keyword>
<evidence type="ECO:0000259" key="5">
    <source>
        <dbReference type="PROSITE" id="PS01124"/>
    </source>
</evidence>
<feature type="transmembrane region" description="Helical" evidence="4">
    <location>
        <begin position="6"/>
        <end position="27"/>
    </location>
</feature>
<evidence type="ECO:0000313" key="6">
    <source>
        <dbReference type="EMBL" id="QNN76837.1"/>
    </source>
</evidence>
<dbReference type="SUPFAM" id="SSF46689">
    <property type="entry name" value="Homeodomain-like"/>
    <property type="match status" value="1"/>
</dbReference>
<feature type="transmembrane region" description="Helical" evidence="4">
    <location>
        <begin position="60"/>
        <end position="79"/>
    </location>
</feature>